<proteinExistence type="predicted"/>
<dbReference type="InterPro" id="IPR029056">
    <property type="entry name" value="Ribokinase-like"/>
</dbReference>
<evidence type="ECO:0000259" key="1">
    <source>
        <dbReference type="Pfam" id="PF00294"/>
    </source>
</evidence>
<accession>A0A1D8PCJ7</accession>
<dbReference type="OrthoDB" id="497927at2759"/>
<dbReference type="Proteomes" id="UP000000559">
    <property type="component" value="Chromosome 1"/>
</dbReference>
<feature type="domain" description="Carbohydrate kinase PfkB" evidence="1">
    <location>
        <begin position="209"/>
        <end position="314"/>
    </location>
</feature>
<reference evidence="3 4" key="1">
    <citation type="journal article" date="2004" name="Proc. Natl. Acad. Sci. U.S.A.">
        <title>The diploid genome sequence of Candida albicans.</title>
        <authorList>
            <person name="Jones T."/>
            <person name="Federspiel N.A."/>
            <person name="Chibana H."/>
            <person name="Dungan J."/>
            <person name="Kalman S."/>
            <person name="Magee B.B."/>
            <person name="Newport G."/>
            <person name="Thorstenson Y.R."/>
            <person name="Agabian N."/>
            <person name="Magee P.T."/>
            <person name="Davis R.W."/>
            <person name="Scherer S."/>
        </authorList>
    </citation>
    <scope>NUCLEOTIDE SEQUENCE [LARGE SCALE GENOMIC DNA]</scope>
    <source>
        <strain evidence="4">SC5314 / ATCC MYA-2876</strain>
    </source>
</reference>
<evidence type="ECO:0000313" key="2">
    <source>
        <dbReference type="CGD" id="CAL0000179624"/>
    </source>
</evidence>
<reference evidence="3 4" key="3">
    <citation type="journal article" date="2013" name="Genome Biol.">
        <title>Assembly of a phased diploid Candida albicans genome facilitates allele-specific measurements and provides a simple model for repeat and indel structure.</title>
        <authorList>
            <person name="Muzzey D."/>
            <person name="Schwartz K."/>
            <person name="Weissman J.S."/>
            <person name="Sherlock G."/>
        </authorList>
    </citation>
    <scope>NUCLEOTIDE SEQUENCE [LARGE SCALE GENOMIC DNA]</scope>
    <source>
        <strain evidence="4">SC5314 / ATCC MYA-2876</strain>
    </source>
</reference>
<dbReference type="SUPFAM" id="SSF53613">
    <property type="entry name" value="Ribokinase-like"/>
    <property type="match status" value="1"/>
</dbReference>
<dbReference type="Pfam" id="PF00294">
    <property type="entry name" value="PfkB"/>
    <property type="match status" value="1"/>
</dbReference>
<reference evidence="3 4" key="2">
    <citation type="journal article" date="2007" name="Genome Biol.">
        <title>Assembly of the Candida albicans genome into sixteen supercontigs aligned on the eight chromosomes.</title>
        <authorList>
            <person name="van het Hoog M."/>
            <person name="Rast T.J."/>
            <person name="Martchenko M."/>
            <person name="Grindle S."/>
            <person name="Dignard D."/>
            <person name="Hogues H."/>
            <person name="Cuomo C."/>
            <person name="Berriman M."/>
            <person name="Scherer S."/>
            <person name="Magee B.B."/>
            <person name="Whiteway M."/>
            <person name="Chibana H."/>
            <person name="Nantel A."/>
            <person name="Magee P.T."/>
        </authorList>
    </citation>
    <scope>GENOME REANNOTATION</scope>
    <source>
        <strain evidence="4">SC5314 / ATCC MYA-2876</strain>
    </source>
</reference>
<dbReference type="CGD" id="CAL0000179624">
    <property type="gene designation" value="MAK32"/>
</dbReference>
<organism evidence="3 4">
    <name type="scientific">Candida albicans (strain SC5314 / ATCC MYA-2876)</name>
    <name type="common">Yeast</name>
    <dbReference type="NCBI Taxonomy" id="237561"/>
    <lineage>
        <taxon>Eukaryota</taxon>
        <taxon>Fungi</taxon>
        <taxon>Dikarya</taxon>
        <taxon>Ascomycota</taxon>
        <taxon>Saccharomycotina</taxon>
        <taxon>Pichiomycetes</taxon>
        <taxon>Debaryomycetaceae</taxon>
        <taxon>Candida/Lodderomyces clade</taxon>
        <taxon>Candida</taxon>
    </lineage>
</organism>
<dbReference type="Gene3D" id="3.40.1190.20">
    <property type="match status" value="1"/>
</dbReference>
<dbReference type="VEuPathDB" id="FungiDB:C1_01770W_A"/>
<dbReference type="FunCoup" id="A0A1D8PCJ7">
    <property type="interactions" value="23"/>
</dbReference>
<dbReference type="CDD" id="cd01943">
    <property type="entry name" value="MAK32"/>
    <property type="match status" value="1"/>
</dbReference>
<dbReference type="GeneID" id="3645411"/>
<evidence type="ECO:0000313" key="4">
    <source>
        <dbReference type="Proteomes" id="UP000000559"/>
    </source>
</evidence>
<dbReference type="RefSeq" id="XP_712973.1">
    <property type="nucleotide sequence ID" value="XM_707880.1"/>
</dbReference>
<name>A0A1D8PCJ7_CANAL</name>
<gene>
    <name evidence="2 3" type="primary">MAK32</name>
    <name evidence="3" type="ordered locus">CAALFM_C101770WA</name>
    <name evidence="2" type="ordered locus">orf19.12023</name>
</gene>
<dbReference type="InParanoid" id="A0A1D8PCJ7"/>
<evidence type="ECO:0000313" key="3">
    <source>
        <dbReference type="EMBL" id="AOW25864.1"/>
    </source>
</evidence>
<dbReference type="PANTHER" id="PTHR47098:SF2">
    <property type="entry name" value="PROTEIN MAK32"/>
    <property type="match status" value="1"/>
</dbReference>
<dbReference type="InterPro" id="IPR034094">
    <property type="entry name" value="Mak32"/>
</dbReference>
<dbReference type="PANTHER" id="PTHR47098">
    <property type="entry name" value="PROTEIN MAK32"/>
    <property type="match status" value="1"/>
</dbReference>
<dbReference type="STRING" id="237561.A0A1D8PCJ7"/>
<dbReference type="KEGG" id="cal:CAALFM_C101770WA"/>
<dbReference type="EMBL" id="CP017623">
    <property type="protein sequence ID" value="AOW25864.1"/>
    <property type="molecule type" value="Genomic_DNA"/>
</dbReference>
<dbReference type="SMR" id="A0A1D8PCJ7"/>
<protein>
    <submittedName>
        <fullName evidence="3">Mak32p</fullName>
    </submittedName>
</protein>
<sequence length="376" mass="42478">MTIFTTLGMFIVDENRYVDSNNNLLPPPPSSSSLQQTNIIGGAGTYAIMGARIICDDRQDLIDQISGIIDMGSDFPFEIKQELDTWKTRGVIYRENPHRLTTRGVNIYRYTDNNNNKSSNESIDNELEAEPEQDAIRYFEYVTPKLRIEINDILEYPNLKQSSNYHLICSIERCKSLIDSITQFNPSAKFIYEPLPDDCVFENLEFLQNDILPKIHVFTPNLNEARLLLGLKDNENETNKSDDNDELQKISQQFTNHLQLSNSGTVLRCGAQGCYINTKSGDKFQLPAYHQDQTKVVDVTGGGNSFCGGFMMAYHLSDGDWLASGVAGIISSGCIIEKLGMPTVSDDSKFNNKSLRDRLDTYLTENPTLKVDFNWI</sequence>
<keyword evidence="4" id="KW-1185">Reference proteome</keyword>
<dbReference type="AlphaFoldDB" id="A0A1D8PCJ7"/>
<dbReference type="InterPro" id="IPR011611">
    <property type="entry name" value="PfkB_dom"/>
</dbReference>